<evidence type="ECO:0000313" key="6">
    <source>
        <dbReference type="EMBL" id="KAF1304569.1"/>
    </source>
</evidence>
<dbReference type="EMBL" id="MAEL01000031">
    <property type="protein sequence ID" value="KAF1304569.1"/>
    <property type="molecule type" value="Genomic_DNA"/>
</dbReference>
<dbReference type="Gene3D" id="1.10.10.10">
    <property type="entry name" value="Winged helix-like DNA-binding domain superfamily/Winged helix DNA-binding domain"/>
    <property type="match status" value="1"/>
</dbReference>
<dbReference type="Pfam" id="PF01380">
    <property type="entry name" value="SIS"/>
    <property type="match status" value="1"/>
</dbReference>
<reference evidence="6 7" key="1">
    <citation type="submission" date="2016-06" db="EMBL/GenBank/DDBJ databases">
        <title>Four novel species of enterococci isolated from chicken manure.</title>
        <authorList>
            <person name="Van Tyne D."/>
        </authorList>
    </citation>
    <scope>NUCLEOTIDE SEQUENCE [LARGE SCALE GENOMIC DNA]</scope>
    <source>
        <strain evidence="6 7">CU12B</strain>
    </source>
</reference>
<keyword evidence="7" id="KW-1185">Reference proteome</keyword>
<dbReference type="InterPro" id="IPR009057">
    <property type="entry name" value="Homeodomain-like_sf"/>
</dbReference>
<proteinExistence type="predicted"/>
<name>A0ABQ6Z0X0_9ENTE</name>
<dbReference type="Pfam" id="PF01418">
    <property type="entry name" value="HTH_6"/>
    <property type="match status" value="1"/>
</dbReference>
<dbReference type="InterPro" id="IPR035472">
    <property type="entry name" value="RpiR-like_SIS"/>
</dbReference>
<dbReference type="PROSITE" id="PS51464">
    <property type="entry name" value="SIS"/>
    <property type="match status" value="1"/>
</dbReference>
<dbReference type="CDD" id="cd05013">
    <property type="entry name" value="SIS_RpiR"/>
    <property type="match status" value="1"/>
</dbReference>
<organism evidence="6 7">
    <name type="scientific">Candidatus Enterococcus willemsii</name>
    <dbReference type="NCBI Taxonomy" id="1857215"/>
    <lineage>
        <taxon>Bacteria</taxon>
        <taxon>Bacillati</taxon>
        <taxon>Bacillota</taxon>
        <taxon>Bacilli</taxon>
        <taxon>Lactobacillales</taxon>
        <taxon>Enterococcaceae</taxon>
        <taxon>Enterococcus</taxon>
    </lineage>
</organism>
<dbReference type="InterPro" id="IPR047640">
    <property type="entry name" value="RpiR-like"/>
</dbReference>
<dbReference type="InterPro" id="IPR000281">
    <property type="entry name" value="HTH_RpiR"/>
</dbReference>
<accession>A0ABQ6Z0X0</accession>
<dbReference type="SUPFAM" id="SSF53697">
    <property type="entry name" value="SIS domain"/>
    <property type="match status" value="1"/>
</dbReference>
<keyword evidence="2" id="KW-0238">DNA-binding</keyword>
<evidence type="ECO:0000313" key="7">
    <source>
        <dbReference type="Proteomes" id="UP000782705"/>
    </source>
</evidence>
<feature type="domain" description="HTH rpiR-type" evidence="4">
    <location>
        <begin position="1"/>
        <end position="77"/>
    </location>
</feature>
<dbReference type="Proteomes" id="UP000782705">
    <property type="component" value="Unassembled WGS sequence"/>
</dbReference>
<sequence length="254" mass="29562">MKLQRLIHQHAKELSELDLDILHYIVDHADEVMNLSILDLAERVHSSKSSILRLTKKLGFTGYSELKYFLRHEKQHAEVEQTDQQVFDKQLEDIQQTIDYIRSVDLRPINQLLNQSTTIYCYSTGFSQKKPLEEFSKMMLTLEKRVLILPNKTELDMAMPMITSNDCFMITSLSGETEDVKENLTTFQMRQIPVISLTATGNNYFARHSTHHLNYYCSPFTIGKKQKEVVSLVSLHLLIDYLYRSYGIYQLSEG</sequence>
<feature type="domain" description="SIS" evidence="5">
    <location>
        <begin position="109"/>
        <end position="248"/>
    </location>
</feature>
<keyword evidence="3" id="KW-0804">Transcription</keyword>
<dbReference type="InterPro" id="IPR046348">
    <property type="entry name" value="SIS_dom_sf"/>
</dbReference>
<evidence type="ECO:0000256" key="1">
    <source>
        <dbReference type="ARBA" id="ARBA00023015"/>
    </source>
</evidence>
<dbReference type="InterPro" id="IPR036388">
    <property type="entry name" value="WH-like_DNA-bd_sf"/>
</dbReference>
<keyword evidence="1" id="KW-0805">Transcription regulation</keyword>
<evidence type="ECO:0000256" key="2">
    <source>
        <dbReference type="ARBA" id="ARBA00023125"/>
    </source>
</evidence>
<dbReference type="PANTHER" id="PTHR30514">
    <property type="entry name" value="GLUCOKINASE"/>
    <property type="match status" value="1"/>
</dbReference>
<dbReference type="SUPFAM" id="SSF46689">
    <property type="entry name" value="Homeodomain-like"/>
    <property type="match status" value="1"/>
</dbReference>
<dbReference type="Gene3D" id="3.40.50.10490">
    <property type="entry name" value="Glucose-6-phosphate isomerase like protein, domain 1"/>
    <property type="match status" value="1"/>
</dbReference>
<evidence type="ECO:0000259" key="5">
    <source>
        <dbReference type="PROSITE" id="PS51464"/>
    </source>
</evidence>
<dbReference type="PANTHER" id="PTHR30514:SF1">
    <property type="entry name" value="HTH-TYPE TRANSCRIPTIONAL REGULATOR HEXR-RELATED"/>
    <property type="match status" value="1"/>
</dbReference>
<dbReference type="RefSeq" id="WP_161901599.1">
    <property type="nucleotide sequence ID" value="NZ_MAEL01000031.1"/>
</dbReference>
<dbReference type="InterPro" id="IPR001347">
    <property type="entry name" value="SIS_dom"/>
</dbReference>
<gene>
    <name evidence="6" type="ORF">BAU17_10230</name>
</gene>
<evidence type="ECO:0000256" key="3">
    <source>
        <dbReference type="ARBA" id="ARBA00023163"/>
    </source>
</evidence>
<protein>
    <submittedName>
        <fullName evidence="6">RpiR family transcriptional regulator</fullName>
    </submittedName>
</protein>
<comment type="caution">
    <text evidence="6">The sequence shown here is derived from an EMBL/GenBank/DDBJ whole genome shotgun (WGS) entry which is preliminary data.</text>
</comment>
<evidence type="ECO:0000259" key="4">
    <source>
        <dbReference type="PROSITE" id="PS51071"/>
    </source>
</evidence>
<dbReference type="PROSITE" id="PS51071">
    <property type="entry name" value="HTH_RPIR"/>
    <property type="match status" value="1"/>
</dbReference>